<accession>A0A2I6SWG0</accession>
<keyword evidence="2" id="KW-0614">Plasmid</keyword>
<name>A0A2I6SWG0_BACTI</name>
<organism evidence="2">
    <name type="scientific">Bacillus thuringiensis subsp. israelensis</name>
    <dbReference type="NCBI Taxonomy" id="1430"/>
    <lineage>
        <taxon>Bacteria</taxon>
        <taxon>Bacillati</taxon>
        <taxon>Bacillota</taxon>
        <taxon>Bacilli</taxon>
        <taxon>Bacillales</taxon>
        <taxon>Bacillaceae</taxon>
        <taxon>Bacillus</taxon>
        <taxon>Bacillus cereus group</taxon>
    </lineage>
</organism>
<sequence length="170" mass="19620">MEWSVETMFKRFKFLSAVSALFISITVLLAGCGGSSVPYKKGDTYKNSKDNFVTITADNEWRVKGYQNREAIYKVEPTEYKVDSYSVVSISVKEKINGRDPLQVVNDYEYYILATTEKGFNSVYIGSSHPNDTKWKEIKKELESSSDKEDLLKKEYENNKKTLKKFEKTN</sequence>
<geneLocation type="plasmid" evidence="2">
    <name>pBtiUFT6.51.1 complete sequence</name>
</geneLocation>
<reference evidence="2" key="1">
    <citation type="submission" date="2017-12" db="EMBL/GenBank/DDBJ databases">
        <title>Complete genome sequences of two plasmids found in a Brazilian Bacillus thuringiensis israelensis strain.</title>
        <authorList>
            <person name="Campos F.S."/>
            <person name="Santos G.R."/>
            <person name="Nascimento V.L."/>
            <person name="Correia R.F.T."/>
            <person name="Cangussu A.S.R."/>
            <person name="Ribeiro B.M."/>
            <person name="Aguiar R.W.S."/>
        </authorList>
    </citation>
    <scope>NUCLEOTIDE SEQUENCE</scope>
    <source>
        <strain evidence="2">Bti-UFT6.51</strain>
        <plasmid evidence="2">pBtiUFT6.51.1 complete sequence</plasmid>
    </source>
</reference>
<evidence type="ECO:0000256" key="1">
    <source>
        <dbReference type="SAM" id="Coils"/>
    </source>
</evidence>
<feature type="coiled-coil region" evidence="1">
    <location>
        <begin position="139"/>
        <end position="169"/>
    </location>
</feature>
<keyword evidence="1" id="KW-0175">Coiled coil</keyword>
<dbReference type="InterPro" id="IPR020257">
    <property type="entry name" value="DUF5512"/>
</dbReference>
<dbReference type="Pfam" id="PF17631">
    <property type="entry name" value="DUF5512"/>
    <property type="match status" value="1"/>
</dbReference>
<dbReference type="EMBL" id="MG710485">
    <property type="protein sequence ID" value="AUO31922.1"/>
    <property type="molecule type" value="Genomic_DNA"/>
</dbReference>
<evidence type="ECO:0000313" key="2">
    <source>
        <dbReference type="EMBL" id="AUO31922.1"/>
    </source>
</evidence>
<proteinExistence type="predicted"/>
<protein>
    <submittedName>
        <fullName evidence="2">Uncharacterized protein</fullName>
    </submittedName>
</protein>
<dbReference type="AlphaFoldDB" id="A0A2I6SWG0"/>